<keyword evidence="2" id="KW-0472">Membrane</keyword>
<evidence type="ECO:0000259" key="3">
    <source>
        <dbReference type="Pfam" id="PF08044"/>
    </source>
</evidence>
<evidence type="ECO:0000313" key="4">
    <source>
        <dbReference type="EMBL" id="OYO13373.1"/>
    </source>
</evidence>
<feature type="domain" description="DUF1707" evidence="3">
    <location>
        <begin position="20"/>
        <end position="66"/>
    </location>
</feature>
<dbReference type="Proteomes" id="UP000215896">
    <property type="component" value="Unassembled WGS sequence"/>
</dbReference>
<dbReference type="OrthoDB" id="3748531at2"/>
<evidence type="ECO:0000256" key="1">
    <source>
        <dbReference type="SAM" id="MobiDB-lite"/>
    </source>
</evidence>
<feature type="compositionally biased region" description="Polar residues" evidence="1">
    <location>
        <begin position="1"/>
        <end position="12"/>
    </location>
</feature>
<accession>A0A255GGE0</accession>
<keyword evidence="2" id="KW-0812">Transmembrane</keyword>
<keyword evidence="5" id="KW-1185">Reference proteome</keyword>
<organism evidence="4 5">
    <name type="scientific">Enemella evansiae</name>
    <dbReference type="NCBI Taxonomy" id="2016499"/>
    <lineage>
        <taxon>Bacteria</taxon>
        <taxon>Bacillati</taxon>
        <taxon>Actinomycetota</taxon>
        <taxon>Actinomycetes</taxon>
        <taxon>Propionibacteriales</taxon>
        <taxon>Propionibacteriaceae</taxon>
        <taxon>Enemella</taxon>
    </lineage>
</organism>
<dbReference type="Pfam" id="PF08044">
    <property type="entry name" value="DUF1707"/>
    <property type="match status" value="1"/>
</dbReference>
<dbReference type="AlphaFoldDB" id="A0A255GGE0"/>
<evidence type="ECO:0000313" key="5">
    <source>
        <dbReference type="Proteomes" id="UP000215896"/>
    </source>
</evidence>
<feature type="region of interest" description="Disordered" evidence="1">
    <location>
        <begin position="72"/>
        <end position="96"/>
    </location>
</feature>
<dbReference type="EMBL" id="NMVO01000013">
    <property type="protein sequence ID" value="OYO13373.1"/>
    <property type="molecule type" value="Genomic_DNA"/>
</dbReference>
<sequence>MSSNLPISSRYRTQPDAPVTEEERNQLSTQLNEAFTAGQLDQQGYDELLDRIFGATKLGDLAPVVERLGKPATHNEPAIVQQTPGGRPGELSEARTPSNRASLALVGGVAGGLILIVLIVLLAVLL</sequence>
<protein>
    <recommendedName>
        <fullName evidence="3">DUF1707 domain-containing protein</fullName>
    </recommendedName>
</protein>
<dbReference type="RefSeq" id="WP_094359773.1">
    <property type="nucleotide sequence ID" value="NZ_NMVK01000026.1"/>
</dbReference>
<reference evidence="4 5" key="1">
    <citation type="submission" date="2017-07" db="EMBL/GenBank/DDBJ databases">
        <title>Draft whole genome sequences of clinical Proprionibacteriaceae strains.</title>
        <authorList>
            <person name="Bernier A.-M."/>
            <person name="Bernard K."/>
            <person name="Domingo M.-C."/>
        </authorList>
    </citation>
    <scope>NUCLEOTIDE SEQUENCE [LARGE SCALE GENOMIC DNA]</scope>
    <source>
        <strain evidence="4 5">NML 030167</strain>
    </source>
</reference>
<feature type="transmembrane region" description="Helical" evidence="2">
    <location>
        <begin position="103"/>
        <end position="125"/>
    </location>
</feature>
<comment type="caution">
    <text evidence="4">The sequence shown here is derived from an EMBL/GenBank/DDBJ whole genome shotgun (WGS) entry which is preliminary data.</text>
</comment>
<keyword evidence="2" id="KW-1133">Transmembrane helix</keyword>
<name>A0A255GGE0_9ACTN</name>
<feature type="region of interest" description="Disordered" evidence="1">
    <location>
        <begin position="1"/>
        <end position="27"/>
    </location>
</feature>
<proteinExistence type="predicted"/>
<evidence type="ECO:0000256" key="2">
    <source>
        <dbReference type="SAM" id="Phobius"/>
    </source>
</evidence>
<gene>
    <name evidence="4" type="ORF">CGZ94_10335</name>
</gene>
<dbReference type="InterPro" id="IPR012551">
    <property type="entry name" value="DUF1707_SHOCT-like"/>
</dbReference>
<accession>A0A4R6LQM9</accession>